<reference evidence="2 3" key="1">
    <citation type="submission" date="2016-09" db="EMBL/GenBank/DDBJ databases">
        <title>Extensive genetic diversity and differential bi-allelic expression allows diatom success in the polar Southern Ocean.</title>
        <authorList>
            <consortium name="DOE Joint Genome Institute"/>
            <person name="Mock T."/>
            <person name="Otillar R.P."/>
            <person name="Strauss J."/>
            <person name="Dupont C."/>
            <person name="Frickenhaus S."/>
            <person name="Maumus F."/>
            <person name="Mcmullan M."/>
            <person name="Sanges R."/>
            <person name="Schmutz J."/>
            <person name="Toseland A."/>
            <person name="Valas R."/>
            <person name="Veluchamy A."/>
            <person name="Ward B.J."/>
            <person name="Allen A."/>
            <person name="Barry K."/>
            <person name="Falciatore A."/>
            <person name="Ferrante M."/>
            <person name="Fortunato A.E."/>
            <person name="Gloeckner G."/>
            <person name="Gruber A."/>
            <person name="Hipkin R."/>
            <person name="Janech M."/>
            <person name="Kroth P."/>
            <person name="Leese F."/>
            <person name="Lindquist E."/>
            <person name="Lyon B.R."/>
            <person name="Martin J."/>
            <person name="Mayer C."/>
            <person name="Parker M."/>
            <person name="Quesneville H."/>
            <person name="Raymond J."/>
            <person name="Uhlig C."/>
            <person name="Valentin K.U."/>
            <person name="Worden A.Z."/>
            <person name="Armbrust E.V."/>
            <person name="Bowler C."/>
            <person name="Green B."/>
            <person name="Moulton V."/>
            <person name="Van Oosterhout C."/>
            <person name="Grigoriev I."/>
        </authorList>
    </citation>
    <scope>NUCLEOTIDE SEQUENCE [LARGE SCALE GENOMIC DNA]</scope>
    <source>
        <strain evidence="2 3">CCMP1102</strain>
    </source>
</reference>
<feature type="region of interest" description="Disordered" evidence="1">
    <location>
        <begin position="46"/>
        <end position="81"/>
    </location>
</feature>
<dbReference type="OrthoDB" id="46686at2759"/>
<evidence type="ECO:0000313" key="2">
    <source>
        <dbReference type="EMBL" id="OEU14274.1"/>
    </source>
</evidence>
<dbReference type="InParanoid" id="A0A1E7F837"/>
<feature type="compositionally biased region" description="Low complexity" evidence="1">
    <location>
        <begin position="46"/>
        <end position="62"/>
    </location>
</feature>
<organism evidence="2 3">
    <name type="scientific">Fragilariopsis cylindrus CCMP1102</name>
    <dbReference type="NCBI Taxonomy" id="635003"/>
    <lineage>
        <taxon>Eukaryota</taxon>
        <taxon>Sar</taxon>
        <taxon>Stramenopiles</taxon>
        <taxon>Ochrophyta</taxon>
        <taxon>Bacillariophyta</taxon>
        <taxon>Bacillariophyceae</taxon>
        <taxon>Bacillariophycidae</taxon>
        <taxon>Bacillariales</taxon>
        <taxon>Bacillariaceae</taxon>
        <taxon>Fragilariopsis</taxon>
    </lineage>
</organism>
<evidence type="ECO:0000313" key="3">
    <source>
        <dbReference type="Proteomes" id="UP000095751"/>
    </source>
</evidence>
<feature type="compositionally biased region" description="Acidic residues" evidence="1">
    <location>
        <begin position="173"/>
        <end position="184"/>
    </location>
</feature>
<protein>
    <submittedName>
        <fullName evidence="2">Uncharacterized protein</fullName>
    </submittedName>
</protein>
<keyword evidence="3" id="KW-1185">Reference proteome</keyword>
<gene>
    <name evidence="2" type="ORF">FRACYDRAFT_240809</name>
</gene>
<evidence type="ECO:0000256" key="1">
    <source>
        <dbReference type="SAM" id="MobiDB-lite"/>
    </source>
</evidence>
<feature type="region of interest" description="Disordered" evidence="1">
    <location>
        <begin position="147"/>
        <end position="191"/>
    </location>
</feature>
<accession>A0A1E7F837</accession>
<sequence>MNMMNKPIATVIVGLQLLAAMMTITTTTNVFVSSFSLSQQSSQQRVVRQQLPQSQSRSPRNSKLSVSNEEEDEPEPEPSQGLIFGDAIESEMNAVKGANEYDFGQIDYLALAKQRAANKPESNNNVAGDDEWMNLAAEKEEQFGKIDDWENSQKEAGNADSQSLLMFNTEQPTDADGEDGDDNDEPKLLLL</sequence>
<dbReference type="KEGG" id="fcy:FRACYDRAFT_240809"/>
<name>A0A1E7F837_9STRA</name>
<dbReference type="AlphaFoldDB" id="A0A1E7F837"/>
<proteinExistence type="predicted"/>
<dbReference type="EMBL" id="KV784360">
    <property type="protein sequence ID" value="OEU14274.1"/>
    <property type="molecule type" value="Genomic_DNA"/>
</dbReference>
<feature type="compositionally biased region" description="Polar residues" evidence="1">
    <location>
        <begin position="159"/>
        <end position="172"/>
    </location>
</feature>
<dbReference type="Proteomes" id="UP000095751">
    <property type="component" value="Unassembled WGS sequence"/>
</dbReference>